<gene>
    <name evidence="2" type="ORF">A4A59_22280</name>
</gene>
<evidence type="ECO:0000256" key="1">
    <source>
        <dbReference type="SAM" id="Phobius"/>
    </source>
</evidence>
<reference evidence="2" key="1">
    <citation type="submission" date="2016-03" db="EMBL/GenBank/DDBJ databases">
        <title>Microsymbionts genomes from the relict species Vavilovia formosa.</title>
        <authorList>
            <person name="Chirak E."/>
            <person name="Kimeklis A."/>
            <person name="Kopat V."/>
            <person name="Andronov E."/>
        </authorList>
    </citation>
    <scope>NUCLEOTIDE SEQUENCE [LARGE SCALE GENOMIC DNA]</scope>
    <source>
        <strain evidence="2">Vaf12</strain>
    </source>
</reference>
<proteinExistence type="predicted"/>
<organism evidence="2">
    <name type="scientific">Rhizobium leguminosarum</name>
    <dbReference type="NCBI Taxonomy" id="384"/>
    <lineage>
        <taxon>Bacteria</taxon>
        <taxon>Pseudomonadati</taxon>
        <taxon>Pseudomonadota</taxon>
        <taxon>Alphaproteobacteria</taxon>
        <taxon>Hyphomicrobiales</taxon>
        <taxon>Rhizobiaceae</taxon>
        <taxon>Rhizobium/Agrobacterium group</taxon>
        <taxon>Rhizobium</taxon>
    </lineage>
</organism>
<accession>A0A154IFW2</accession>
<dbReference type="EMBL" id="LVYU01000102">
    <property type="protein sequence ID" value="KZA99493.1"/>
    <property type="molecule type" value="Genomic_DNA"/>
</dbReference>
<name>A0A154IFW2_RHILE</name>
<sequence>MEPAAKLDPMTEMALRSLHDIVVPAPVSWWPQTWGWALVAALLALAALLVFLRWIRLYRANAYRREALTLLEGVADRLRQPATRPEAIQDLAEVLKRTALAAWPRDEVASLSGDGWVRFLDAHDEDGTGDTLERLLDDFEYHGAEIVADLPSNVCGDLVIAARKWIEQHHVSA</sequence>
<dbReference type="AlphaFoldDB" id="A0A154IFW2"/>
<dbReference type="RefSeq" id="WP_062942933.1">
    <property type="nucleotide sequence ID" value="NZ_CP171845.1"/>
</dbReference>
<keyword evidence="1" id="KW-1133">Transmembrane helix</keyword>
<dbReference type="Pfam" id="PF14316">
    <property type="entry name" value="DUF4381"/>
    <property type="match status" value="1"/>
</dbReference>
<feature type="transmembrane region" description="Helical" evidence="1">
    <location>
        <begin position="34"/>
        <end position="55"/>
    </location>
</feature>
<dbReference type="InterPro" id="IPR025489">
    <property type="entry name" value="DUF4381"/>
</dbReference>
<keyword evidence="1" id="KW-0812">Transmembrane</keyword>
<keyword evidence="1" id="KW-0472">Membrane</keyword>
<comment type="caution">
    <text evidence="2">The sequence shown here is derived from an EMBL/GenBank/DDBJ whole genome shotgun (WGS) entry which is preliminary data.</text>
</comment>
<protein>
    <recommendedName>
        <fullName evidence="3">DUF4381 domain-containing protein</fullName>
    </recommendedName>
</protein>
<evidence type="ECO:0000313" key="2">
    <source>
        <dbReference type="EMBL" id="KZA99493.1"/>
    </source>
</evidence>
<evidence type="ECO:0008006" key="3">
    <source>
        <dbReference type="Google" id="ProtNLM"/>
    </source>
</evidence>